<evidence type="ECO:0000259" key="2">
    <source>
        <dbReference type="Pfam" id="PF25484"/>
    </source>
</evidence>
<evidence type="ECO:0000313" key="4">
    <source>
        <dbReference type="Proteomes" id="UP000664534"/>
    </source>
</evidence>
<organism evidence="3 4">
    <name type="scientific">Imshaugia aleurites</name>
    <dbReference type="NCBI Taxonomy" id="172621"/>
    <lineage>
        <taxon>Eukaryota</taxon>
        <taxon>Fungi</taxon>
        <taxon>Dikarya</taxon>
        <taxon>Ascomycota</taxon>
        <taxon>Pezizomycotina</taxon>
        <taxon>Lecanoromycetes</taxon>
        <taxon>OSLEUM clade</taxon>
        <taxon>Lecanoromycetidae</taxon>
        <taxon>Lecanorales</taxon>
        <taxon>Lecanorineae</taxon>
        <taxon>Parmeliaceae</taxon>
        <taxon>Imshaugia</taxon>
    </lineage>
</organism>
<feature type="domain" description="DUF7907" evidence="2">
    <location>
        <begin position="48"/>
        <end position="196"/>
    </location>
</feature>
<gene>
    <name evidence="3" type="ORF">IMSHALPRED_009396</name>
</gene>
<accession>A0A8H3G5L6</accession>
<feature type="signal peptide" evidence="1">
    <location>
        <begin position="1"/>
        <end position="18"/>
    </location>
</feature>
<reference evidence="3" key="1">
    <citation type="submission" date="2021-03" db="EMBL/GenBank/DDBJ databases">
        <authorList>
            <person name="Tagirdzhanova G."/>
        </authorList>
    </citation>
    <scope>NUCLEOTIDE SEQUENCE</scope>
</reference>
<evidence type="ECO:0000313" key="3">
    <source>
        <dbReference type="EMBL" id="CAF9933568.1"/>
    </source>
</evidence>
<protein>
    <recommendedName>
        <fullName evidence="2">DUF7907 domain-containing protein</fullName>
    </recommendedName>
</protein>
<dbReference type="AlphaFoldDB" id="A0A8H3G5L6"/>
<dbReference type="InterPro" id="IPR057229">
    <property type="entry name" value="DUF7907"/>
</dbReference>
<keyword evidence="1" id="KW-0732">Signal</keyword>
<dbReference type="EMBL" id="CAJPDT010000071">
    <property type="protein sequence ID" value="CAF9933568.1"/>
    <property type="molecule type" value="Genomic_DNA"/>
</dbReference>
<name>A0A8H3G5L6_9LECA</name>
<dbReference type="Pfam" id="PF25484">
    <property type="entry name" value="DUF7907"/>
    <property type="match status" value="1"/>
</dbReference>
<keyword evidence="4" id="KW-1185">Reference proteome</keyword>
<dbReference type="Proteomes" id="UP000664534">
    <property type="component" value="Unassembled WGS sequence"/>
</dbReference>
<evidence type="ECO:0000256" key="1">
    <source>
        <dbReference type="SAM" id="SignalP"/>
    </source>
</evidence>
<proteinExistence type="predicted"/>
<dbReference type="OrthoDB" id="3518533at2759"/>
<sequence length="197" mass="20574">MLSQSIIAFLPLLAAVSAASQGGAPPSTPPPSTTTATAAPTITPIGVEYYLQAQPLDQHPAKVVDNYVSPYHSGAGENNVTLGAQSEAFKAFLDPDGGYQEFDLGLSYPNEFVMGGDIAIQGASLVAIDAGIGDAGFSIPSKEVGLTWNNTAFGGWLACNITKQTTGLQLLWLNKTEESKEKAPKGCESVRLAPVYL</sequence>
<feature type="chain" id="PRO_5034354179" description="DUF7907 domain-containing protein" evidence="1">
    <location>
        <begin position="19"/>
        <end position="197"/>
    </location>
</feature>
<comment type="caution">
    <text evidence="3">The sequence shown here is derived from an EMBL/GenBank/DDBJ whole genome shotgun (WGS) entry which is preliminary data.</text>
</comment>